<dbReference type="OrthoDB" id="6860332at2"/>
<dbReference type="PRINTS" id="PR00455">
    <property type="entry name" value="HTHTETR"/>
</dbReference>
<dbReference type="PANTHER" id="PTHR43479">
    <property type="entry name" value="ACREF/ENVCD OPERON REPRESSOR-RELATED"/>
    <property type="match status" value="1"/>
</dbReference>
<organism evidence="4 5">
    <name type="scientific">BD1-7 clade bacterium</name>
    <dbReference type="NCBI Taxonomy" id="2029982"/>
    <lineage>
        <taxon>Bacteria</taxon>
        <taxon>Pseudomonadati</taxon>
        <taxon>Pseudomonadota</taxon>
        <taxon>Gammaproteobacteria</taxon>
        <taxon>Cellvibrionales</taxon>
        <taxon>Spongiibacteraceae</taxon>
        <taxon>BD1-7 clade</taxon>
    </lineage>
</organism>
<gene>
    <name evidence="4" type="primary">yttP</name>
    <name evidence="4" type="ORF">OPDIPICF_04554</name>
</gene>
<accession>A0A5S9PHF4</accession>
<dbReference type="Proteomes" id="UP000441399">
    <property type="component" value="Unassembled WGS sequence"/>
</dbReference>
<reference evidence="4 5" key="1">
    <citation type="submission" date="2019-11" db="EMBL/GenBank/DDBJ databases">
        <authorList>
            <person name="Holert J."/>
        </authorList>
    </citation>
    <scope>NUCLEOTIDE SEQUENCE [LARGE SCALE GENOMIC DNA]</scope>
    <source>
        <strain evidence="4">SB11_3</strain>
    </source>
</reference>
<evidence type="ECO:0000256" key="1">
    <source>
        <dbReference type="ARBA" id="ARBA00023125"/>
    </source>
</evidence>
<evidence type="ECO:0000256" key="2">
    <source>
        <dbReference type="PROSITE-ProRule" id="PRU00335"/>
    </source>
</evidence>
<name>A0A5S9PHF4_9GAMM</name>
<feature type="domain" description="HTH tetR-type" evidence="3">
    <location>
        <begin position="4"/>
        <end position="64"/>
    </location>
</feature>
<keyword evidence="1 2" id="KW-0238">DNA-binding</keyword>
<keyword evidence="5" id="KW-1185">Reference proteome</keyword>
<dbReference type="AlphaFoldDB" id="A0A5S9PHF4"/>
<sequence length="197" mass="22240">MTEKPVFDRLIEAATDLFLEKGYHGVSIRSLAEQANTTSAMVAYYFENKHGLFDAMVRYQFGKFLDIAVESMNPETPLSFKPFVSGTLKLFNENPRLAEFFIKTTPADSGPGSDYMKKLFQTGQQMVAEHGEMLKQKGLIKQDIDVEVVRILCMSITLIPGYMRETLLEAYGEEQYAIFIERYSDLAGSMLTDAVKA</sequence>
<dbReference type="EMBL" id="CACSIO010000010">
    <property type="protein sequence ID" value="CAA0103574.1"/>
    <property type="molecule type" value="Genomic_DNA"/>
</dbReference>
<dbReference type="InterPro" id="IPR001647">
    <property type="entry name" value="HTH_TetR"/>
</dbReference>
<dbReference type="SUPFAM" id="SSF46689">
    <property type="entry name" value="Homeodomain-like"/>
    <property type="match status" value="1"/>
</dbReference>
<evidence type="ECO:0000259" key="3">
    <source>
        <dbReference type="PROSITE" id="PS50977"/>
    </source>
</evidence>
<evidence type="ECO:0000313" key="4">
    <source>
        <dbReference type="EMBL" id="CAA0103574.1"/>
    </source>
</evidence>
<dbReference type="Pfam" id="PF00440">
    <property type="entry name" value="TetR_N"/>
    <property type="match status" value="1"/>
</dbReference>
<proteinExistence type="predicted"/>
<dbReference type="InterPro" id="IPR050624">
    <property type="entry name" value="HTH-type_Tx_Regulator"/>
</dbReference>
<evidence type="ECO:0000313" key="5">
    <source>
        <dbReference type="Proteomes" id="UP000441399"/>
    </source>
</evidence>
<protein>
    <submittedName>
        <fullName evidence="4">Putative HTH-type transcriptional regulator YttP</fullName>
    </submittedName>
</protein>
<dbReference type="InterPro" id="IPR009057">
    <property type="entry name" value="Homeodomain-like_sf"/>
</dbReference>
<dbReference type="PROSITE" id="PS50977">
    <property type="entry name" value="HTH_TETR_2"/>
    <property type="match status" value="1"/>
</dbReference>
<dbReference type="PANTHER" id="PTHR43479:SF11">
    <property type="entry name" value="ACREF_ENVCD OPERON REPRESSOR-RELATED"/>
    <property type="match status" value="1"/>
</dbReference>
<dbReference type="Gene3D" id="1.10.357.10">
    <property type="entry name" value="Tetracycline Repressor, domain 2"/>
    <property type="match status" value="1"/>
</dbReference>
<feature type="DNA-binding region" description="H-T-H motif" evidence="2">
    <location>
        <begin position="27"/>
        <end position="46"/>
    </location>
</feature>
<dbReference type="GO" id="GO:0003677">
    <property type="term" value="F:DNA binding"/>
    <property type="evidence" value="ECO:0007669"/>
    <property type="project" value="UniProtKB-UniRule"/>
</dbReference>